<dbReference type="EMBL" id="AQOB01000006">
    <property type="protein sequence ID" value="EOQ37198.1"/>
    <property type="molecule type" value="Genomic_DNA"/>
</dbReference>
<dbReference type="HOGENOM" id="CLU_147183_1_0_9"/>
<reference evidence="1 2" key="1">
    <citation type="submission" date="2013-01" db="EMBL/GenBank/DDBJ databases">
        <title>The Genome Sequence of Butyricicoccus pullicaecorum 1.2.</title>
        <authorList>
            <consortium name="The Broad Institute Genome Sequencing Platform"/>
            <person name="Earl A."/>
            <person name="Ward D."/>
            <person name="Feldgarden M."/>
            <person name="Gevers D."/>
            <person name="Van Immerseel F."/>
            <person name="Eeckhaut V."/>
            <person name="Walker B."/>
            <person name="Young S.K."/>
            <person name="Zeng Q."/>
            <person name="Gargeya S."/>
            <person name="Fitzgerald M."/>
            <person name="Haas B."/>
            <person name="Abouelleil A."/>
            <person name="Alvarado L."/>
            <person name="Arachchi H.M."/>
            <person name="Berlin A.M."/>
            <person name="Chapman S.B."/>
            <person name="Dewar J."/>
            <person name="Goldberg J."/>
            <person name="Griggs A."/>
            <person name="Gujja S."/>
            <person name="Hansen M."/>
            <person name="Howarth C."/>
            <person name="Imamovic A."/>
            <person name="Larimer J."/>
            <person name="McCowan C."/>
            <person name="Murphy C."/>
            <person name="Neiman D."/>
            <person name="Pearson M."/>
            <person name="Priest M."/>
            <person name="Roberts A."/>
            <person name="Saif S."/>
            <person name="Shea T."/>
            <person name="Sisk P."/>
            <person name="Sykes S."/>
            <person name="Wortman J."/>
            <person name="Nusbaum C."/>
            <person name="Birren B."/>
        </authorList>
    </citation>
    <scope>NUCLEOTIDE SEQUENCE [LARGE SCALE GENOMIC DNA]</scope>
    <source>
        <strain evidence="1 2">1.2</strain>
    </source>
</reference>
<evidence type="ECO:0000313" key="2">
    <source>
        <dbReference type="Proteomes" id="UP000013981"/>
    </source>
</evidence>
<evidence type="ECO:0008006" key="3">
    <source>
        <dbReference type="Google" id="ProtNLM"/>
    </source>
</evidence>
<accession>R8VXA5</accession>
<dbReference type="RefSeq" id="WP_016148023.1">
    <property type="nucleotide sequence ID" value="NZ_KB976104.1"/>
</dbReference>
<keyword evidence="2" id="KW-1185">Reference proteome</keyword>
<name>R8VXA5_9FIRM</name>
<dbReference type="AlphaFoldDB" id="R8VXA5"/>
<dbReference type="PATRIC" id="fig|1203606.4.peg.1840"/>
<proteinExistence type="predicted"/>
<dbReference type="eggNOG" id="ENOG50331KR">
    <property type="taxonomic scope" value="Bacteria"/>
</dbReference>
<dbReference type="Proteomes" id="UP000013981">
    <property type="component" value="Unassembled WGS sequence"/>
</dbReference>
<comment type="caution">
    <text evidence="1">The sequence shown here is derived from an EMBL/GenBank/DDBJ whole genome shotgun (WGS) entry which is preliminary data.</text>
</comment>
<dbReference type="OrthoDB" id="1956472at2"/>
<protein>
    <recommendedName>
        <fullName evidence="3">Replication terminator protein</fullName>
    </recommendedName>
</protein>
<gene>
    <name evidence="1" type="ORF">HMPREF1526_01889</name>
</gene>
<evidence type="ECO:0000313" key="1">
    <source>
        <dbReference type="EMBL" id="EOQ37198.1"/>
    </source>
</evidence>
<organism evidence="1 2">
    <name type="scientific">Butyricicoccus pullicaecorum 1.2</name>
    <dbReference type="NCBI Taxonomy" id="1203606"/>
    <lineage>
        <taxon>Bacteria</taxon>
        <taxon>Bacillati</taxon>
        <taxon>Bacillota</taxon>
        <taxon>Clostridia</taxon>
        <taxon>Eubacteriales</taxon>
        <taxon>Butyricicoccaceae</taxon>
        <taxon>Butyricicoccus</taxon>
    </lineage>
</organism>
<sequence length="121" mass="13411">MNENRDSIMRMARGAFEERVDYEMDKVIQNILDPNTKATAKRKITLTIELTPDDERRQIQVSVTAKSTLAATNPVATSLYVTGDANGELVVAEMVPQVPGQLNMDGTQQEQPKLLKLVSHA</sequence>